<dbReference type="PANTHER" id="PTHR33223:SF11">
    <property type="entry name" value="ELEMENT PROTEIN, PUTATIVE-RELATED"/>
    <property type="match status" value="1"/>
</dbReference>
<reference evidence="1" key="1">
    <citation type="submission" date="2025-08" db="UniProtKB">
        <authorList>
            <consortium name="RefSeq"/>
        </authorList>
    </citation>
    <scope>IDENTIFICATION</scope>
</reference>
<dbReference type="OrthoDB" id="1225905at2759"/>
<dbReference type="KEGG" id="nta:107812023"/>
<sequence length="275" mass="31716">MDQISCAPPVLKGSDSKKYTQLPFIPSDTPELIPKRFKMPDVPKYDGTSDPQEHITTYTTAVKGNDLAPHEIESVLLKKFGETLKDGAHMAHSGARKVQARKADIFRIAQEESELLREFVTRFQKEKMLLPVVTDEWAPEAFTKGLNPRSSDTFRKLKESLLEFRATIWGDVHNRYESKIRIEDDQLDFTEKEISGSRVSTYPRLSEYNFNVSMVELVSMMRNIKEARFPRPMRSNPSQRDPNLWCEYHGTNGYRTGDCRQLREKVATLLKNGHF</sequence>
<gene>
    <name evidence="1" type="primary">LOC107812023</name>
</gene>
<evidence type="ECO:0000313" key="1">
    <source>
        <dbReference type="RefSeq" id="XP_016492525.1"/>
    </source>
</evidence>
<organism evidence="1">
    <name type="scientific">Nicotiana tabacum</name>
    <name type="common">Common tobacco</name>
    <dbReference type="NCBI Taxonomy" id="4097"/>
    <lineage>
        <taxon>Eukaryota</taxon>
        <taxon>Viridiplantae</taxon>
        <taxon>Streptophyta</taxon>
        <taxon>Embryophyta</taxon>
        <taxon>Tracheophyta</taxon>
        <taxon>Spermatophyta</taxon>
        <taxon>Magnoliopsida</taxon>
        <taxon>eudicotyledons</taxon>
        <taxon>Gunneridae</taxon>
        <taxon>Pentapetalae</taxon>
        <taxon>asterids</taxon>
        <taxon>lamiids</taxon>
        <taxon>Solanales</taxon>
        <taxon>Solanaceae</taxon>
        <taxon>Nicotianoideae</taxon>
        <taxon>Nicotianeae</taxon>
        <taxon>Nicotiana</taxon>
    </lineage>
</organism>
<protein>
    <submittedName>
        <fullName evidence="1">Uncharacterized protein</fullName>
    </submittedName>
</protein>
<accession>A0A1S4BUG6</accession>
<dbReference type="PANTHER" id="PTHR33223">
    <property type="entry name" value="CCHC-TYPE DOMAIN-CONTAINING PROTEIN"/>
    <property type="match status" value="1"/>
</dbReference>
<dbReference type="OMA" id="KFNAMAN"/>
<dbReference type="AlphaFoldDB" id="A0A1S4BUG6"/>
<dbReference type="RefSeq" id="XP_016492525.1">
    <property type="nucleotide sequence ID" value="XM_016637039.1"/>
</dbReference>
<name>A0A1S4BUG6_TOBAC</name>
<dbReference type="PaxDb" id="4097-A0A1S4BUG6"/>
<proteinExistence type="predicted"/>